<dbReference type="GO" id="GO:0005634">
    <property type="term" value="C:nucleus"/>
    <property type="evidence" value="ECO:0007669"/>
    <property type="project" value="TreeGrafter"/>
</dbReference>
<gene>
    <name evidence="7" type="ORF">AYI68_g6361</name>
</gene>
<dbReference type="SUPFAM" id="SSF56112">
    <property type="entry name" value="Protein kinase-like (PK-like)"/>
    <property type="match status" value="1"/>
</dbReference>
<feature type="domain" description="Protein kinase" evidence="6">
    <location>
        <begin position="1"/>
        <end position="272"/>
    </location>
</feature>
<dbReference type="GO" id="GO:0005524">
    <property type="term" value="F:ATP binding"/>
    <property type="evidence" value="ECO:0007669"/>
    <property type="project" value="UniProtKB-KW"/>
</dbReference>
<keyword evidence="4 7" id="KW-0418">Kinase</keyword>
<evidence type="ECO:0000256" key="5">
    <source>
        <dbReference type="ARBA" id="ARBA00022840"/>
    </source>
</evidence>
<keyword evidence="1" id="KW-0723">Serine/threonine-protein kinase</keyword>
<reference evidence="7 8" key="1">
    <citation type="journal article" date="2016" name="Mol. Biol. Evol.">
        <title>Genome-Wide Survey of Gut Fungi (Harpellales) Reveals the First Horizontally Transferred Ubiquitin Gene from a Mosquito Host.</title>
        <authorList>
            <person name="Wang Y."/>
            <person name="White M.M."/>
            <person name="Kvist S."/>
            <person name="Moncalvo J.M."/>
        </authorList>
    </citation>
    <scope>NUCLEOTIDE SEQUENCE [LARGE SCALE GENOMIC DNA]</scope>
    <source>
        <strain evidence="7 8">ALG-7-W6</strain>
    </source>
</reference>
<comment type="caution">
    <text evidence="7">The sequence shown here is derived from an EMBL/GenBank/DDBJ whole genome shotgun (WGS) entry which is preliminary data.</text>
</comment>
<keyword evidence="2" id="KW-0808">Transferase</keyword>
<organism evidence="7 8">
    <name type="scientific">Smittium mucronatum</name>
    <dbReference type="NCBI Taxonomy" id="133383"/>
    <lineage>
        <taxon>Eukaryota</taxon>
        <taxon>Fungi</taxon>
        <taxon>Fungi incertae sedis</taxon>
        <taxon>Zoopagomycota</taxon>
        <taxon>Kickxellomycotina</taxon>
        <taxon>Harpellomycetes</taxon>
        <taxon>Harpellales</taxon>
        <taxon>Legeriomycetaceae</taxon>
        <taxon>Smittium</taxon>
    </lineage>
</organism>
<evidence type="ECO:0000256" key="2">
    <source>
        <dbReference type="ARBA" id="ARBA00022679"/>
    </source>
</evidence>
<name>A0A1R0GRR1_9FUNG</name>
<dbReference type="InterPro" id="IPR011009">
    <property type="entry name" value="Kinase-like_dom_sf"/>
</dbReference>
<feature type="non-terminal residue" evidence="7">
    <location>
        <position position="336"/>
    </location>
</feature>
<dbReference type="InterPro" id="IPR000719">
    <property type="entry name" value="Prot_kinase_dom"/>
</dbReference>
<sequence>VNQRPPSTRNATNTSQPDTEHVYIPGQQKLFAVKEFRKRRSDETPRNYMKKVTSEFCIGSSLHHENVIETLDLIFEGEKVYEIMEYCPYDLFKFVAMGEMDLDEIFCWFKQICQGVSYIHSLGISHRDLKLENVMLTETGIVKLIDFGCATVFKAPFQKNPNKLTGVYGSDPYIAPEVFSKNVPYDAEAADVWSIGIMYMCMTLLKFPWRIADGSTDTNYKNYATFWPRGRDKLFVQLPKLKHEGRQWIEGLMEIHPDLRPRLVDLLDSDWGKSIEVCRPGLSRRETRPVSFSFRQSGCCHRPAQSRLTGCPSPRSSPFPSPPVLCAAVPSRTCYP</sequence>
<keyword evidence="8" id="KW-1185">Reference proteome</keyword>
<dbReference type="GO" id="GO:0004674">
    <property type="term" value="F:protein serine/threonine kinase activity"/>
    <property type="evidence" value="ECO:0007669"/>
    <property type="project" value="UniProtKB-KW"/>
</dbReference>
<protein>
    <submittedName>
        <fullName evidence="7">Serine/threonine-protein kinase oca2</fullName>
    </submittedName>
</protein>
<dbReference type="InterPro" id="IPR008271">
    <property type="entry name" value="Ser/Thr_kinase_AS"/>
</dbReference>
<dbReference type="SMART" id="SM00220">
    <property type="entry name" value="S_TKc"/>
    <property type="match status" value="1"/>
</dbReference>
<evidence type="ECO:0000256" key="3">
    <source>
        <dbReference type="ARBA" id="ARBA00022741"/>
    </source>
</evidence>
<evidence type="ECO:0000313" key="7">
    <source>
        <dbReference type="EMBL" id="OLY79566.1"/>
    </source>
</evidence>
<accession>A0A1R0GRR1</accession>
<dbReference type="EMBL" id="LSSL01004297">
    <property type="protein sequence ID" value="OLY79566.1"/>
    <property type="molecule type" value="Genomic_DNA"/>
</dbReference>
<dbReference type="Gene3D" id="1.10.510.10">
    <property type="entry name" value="Transferase(Phosphotransferase) domain 1"/>
    <property type="match status" value="1"/>
</dbReference>
<dbReference type="OrthoDB" id="6513151at2759"/>
<dbReference type="PROSITE" id="PS00108">
    <property type="entry name" value="PROTEIN_KINASE_ST"/>
    <property type="match status" value="1"/>
</dbReference>
<evidence type="ECO:0000313" key="8">
    <source>
        <dbReference type="Proteomes" id="UP000187455"/>
    </source>
</evidence>
<evidence type="ECO:0000256" key="1">
    <source>
        <dbReference type="ARBA" id="ARBA00022527"/>
    </source>
</evidence>
<proteinExistence type="predicted"/>
<dbReference type="Proteomes" id="UP000187455">
    <property type="component" value="Unassembled WGS sequence"/>
</dbReference>
<evidence type="ECO:0000256" key="4">
    <source>
        <dbReference type="ARBA" id="ARBA00022777"/>
    </source>
</evidence>
<dbReference type="STRING" id="133383.A0A1R0GRR1"/>
<keyword evidence="3" id="KW-0547">Nucleotide-binding</keyword>
<evidence type="ECO:0000259" key="6">
    <source>
        <dbReference type="PROSITE" id="PS50011"/>
    </source>
</evidence>
<keyword evidence="5" id="KW-0067">ATP-binding</keyword>
<feature type="non-terminal residue" evidence="7">
    <location>
        <position position="1"/>
    </location>
</feature>
<dbReference type="AlphaFoldDB" id="A0A1R0GRR1"/>
<dbReference type="Pfam" id="PF00069">
    <property type="entry name" value="Pkinase"/>
    <property type="match status" value="1"/>
</dbReference>
<dbReference type="PANTHER" id="PTHR24345:SF0">
    <property type="entry name" value="CELL CYCLE SERINE_THREONINE-PROTEIN KINASE CDC5_MSD2"/>
    <property type="match status" value="1"/>
</dbReference>
<dbReference type="PANTHER" id="PTHR24345">
    <property type="entry name" value="SERINE/THREONINE-PROTEIN KINASE PLK"/>
    <property type="match status" value="1"/>
</dbReference>
<dbReference type="PROSITE" id="PS50011">
    <property type="entry name" value="PROTEIN_KINASE_DOM"/>
    <property type="match status" value="1"/>
</dbReference>